<comment type="caution">
    <text evidence="2">The sequence shown here is derived from an EMBL/GenBank/DDBJ whole genome shotgun (WGS) entry which is preliminary data.</text>
</comment>
<evidence type="ECO:0000313" key="2">
    <source>
        <dbReference type="EMBL" id="CAG8772641.1"/>
    </source>
</evidence>
<proteinExistence type="predicted"/>
<gene>
    <name evidence="2" type="ORF">DERYTH_LOCUS18832</name>
</gene>
<name>A0A9N9P085_9GLOM</name>
<dbReference type="OrthoDB" id="2414520at2759"/>
<keyword evidence="3" id="KW-1185">Reference proteome</keyword>
<keyword evidence="1" id="KW-0175">Coiled coil</keyword>
<sequence>IIDILNQEERIKIRDYIDSTNSQRQSATEKKLNALIDKIKNLPNQQIIRIEHIVNTMIYPQGNMKGQILSPYLQNKAIEFVSSGFFKHYSSAFNLQNKIKKLESKNKVLTKSVEQLNKKLRSFCVKIVQAEKRKQQYIFKIRSVAQKSKKIKKNQFQIAAKKMIKRNNNEYTTKFVKLATEISNIRTISLLATIECAKAIAIFFTGEIPKHWLSTETLSRWNKEVARISLNQNRPENPNLPAYSYGVMADKSTRGDKKVFLVCFAYWNEHNQLMITLAKMIDLNKCSGAIIAKTVKETCEENKLDPALCGFWLTDNTAYMSGNKLGAIVEFNLQANASSGKRWEDLGNQQLCNGV</sequence>
<evidence type="ECO:0000313" key="3">
    <source>
        <dbReference type="Proteomes" id="UP000789405"/>
    </source>
</evidence>
<accession>A0A9N9P085</accession>
<organism evidence="2 3">
    <name type="scientific">Dentiscutata erythropus</name>
    <dbReference type="NCBI Taxonomy" id="1348616"/>
    <lineage>
        <taxon>Eukaryota</taxon>
        <taxon>Fungi</taxon>
        <taxon>Fungi incertae sedis</taxon>
        <taxon>Mucoromycota</taxon>
        <taxon>Glomeromycotina</taxon>
        <taxon>Glomeromycetes</taxon>
        <taxon>Diversisporales</taxon>
        <taxon>Gigasporaceae</taxon>
        <taxon>Dentiscutata</taxon>
    </lineage>
</organism>
<dbReference type="EMBL" id="CAJVPY010019710">
    <property type="protein sequence ID" value="CAG8772641.1"/>
    <property type="molecule type" value="Genomic_DNA"/>
</dbReference>
<dbReference type="AlphaFoldDB" id="A0A9N9P085"/>
<feature type="non-terminal residue" evidence="2">
    <location>
        <position position="355"/>
    </location>
</feature>
<protein>
    <submittedName>
        <fullName evidence="2">2964_t:CDS:1</fullName>
    </submittedName>
</protein>
<evidence type="ECO:0000256" key="1">
    <source>
        <dbReference type="SAM" id="Coils"/>
    </source>
</evidence>
<reference evidence="2" key="1">
    <citation type="submission" date="2021-06" db="EMBL/GenBank/DDBJ databases">
        <authorList>
            <person name="Kallberg Y."/>
            <person name="Tangrot J."/>
            <person name="Rosling A."/>
        </authorList>
    </citation>
    <scope>NUCLEOTIDE SEQUENCE</scope>
    <source>
        <strain evidence="2">MA453B</strain>
    </source>
</reference>
<dbReference type="Proteomes" id="UP000789405">
    <property type="component" value="Unassembled WGS sequence"/>
</dbReference>
<feature type="coiled-coil region" evidence="1">
    <location>
        <begin position="92"/>
        <end position="133"/>
    </location>
</feature>